<gene>
    <name evidence="2" type="ORF">V6N11_009356</name>
</gene>
<keyword evidence="1" id="KW-0472">Membrane</keyword>
<accession>A0ABR2NSM5</accession>
<dbReference type="Proteomes" id="UP001396334">
    <property type="component" value="Unassembled WGS sequence"/>
</dbReference>
<comment type="caution">
    <text evidence="2">The sequence shown here is derived from an EMBL/GenBank/DDBJ whole genome shotgun (WGS) entry which is preliminary data.</text>
</comment>
<sequence length="311" mass="34982">MLSRNQVSGTSFYTFFSSQFIESNGLLLVCHSWWRELSPQEATSVSICESSLVVEDVWFWAIERRGSLGHLTVSSGFCSSVVGELSVEELFLVWRFGRFRKNKFGLLRWFLFGSLVALRYLRWSGFTTISSLSSLFWVKIQMLVFGRRGDEVPTKAKGSCDRRNGEEGAVTVASTKSTVALVNAEGRYHAIYVFGKGYKTRAFSSLLMGNAVPDILHTSASTSLHVSPCRMGHVSLYDWSHESSFDLLYVQLSIYFCKLRSTILKHLNGCSNIINNPPGHLRRTEAAAKQARFIVSLKAFSMEGEWYPAST</sequence>
<keyword evidence="1" id="KW-0812">Transmembrane</keyword>
<keyword evidence="1" id="KW-1133">Transmembrane helix</keyword>
<evidence type="ECO:0000313" key="3">
    <source>
        <dbReference type="Proteomes" id="UP001396334"/>
    </source>
</evidence>
<feature type="transmembrane region" description="Helical" evidence="1">
    <location>
        <begin position="104"/>
        <end position="121"/>
    </location>
</feature>
<evidence type="ECO:0000256" key="1">
    <source>
        <dbReference type="SAM" id="Phobius"/>
    </source>
</evidence>
<protein>
    <submittedName>
        <fullName evidence="2">Uncharacterized protein</fullName>
    </submittedName>
</protein>
<name>A0ABR2NSM5_9ROSI</name>
<dbReference type="EMBL" id="JBBPBN010000103">
    <property type="protein sequence ID" value="KAK8979145.1"/>
    <property type="molecule type" value="Genomic_DNA"/>
</dbReference>
<keyword evidence="3" id="KW-1185">Reference proteome</keyword>
<proteinExistence type="predicted"/>
<evidence type="ECO:0000313" key="2">
    <source>
        <dbReference type="EMBL" id="KAK8979145.1"/>
    </source>
</evidence>
<reference evidence="2 3" key="1">
    <citation type="journal article" date="2024" name="G3 (Bethesda)">
        <title>Genome assembly of Hibiscus sabdariffa L. provides insights into metabolisms of medicinal natural products.</title>
        <authorList>
            <person name="Kim T."/>
        </authorList>
    </citation>
    <scope>NUCLEOTIDE SEQUENCE [LARGE SCALE GENOMIC DNA]</scope>
    <source>
        <strain evidence="2">TK-2024</strain>
        <tissue evidence="2">Old leaves</tissue>
    </source>
</reference>
<organism evidence="2 3">
    <name type="scientific">Hibiscus sabdariffa</name>
    <name type="common">roselle</name>
    <dbReference type="NCBI Taxonomy" id="183260"/>
    <lineage>
        <taxon>Eukaryota</taxon>
        <taxon>Viridiplantae</taxon>
        <taxon>Streptophyta</taxon>
        <taxon>Embryophyta</taxon>
        <taxon>Tracheophyta</taxon>
        <taxon>Spermatophyta</taxon>
        <taxon>Magnoliopsida</taxon>
        <taxon>eudicotyledons</taxon>
        <taxon>Gunneridae</taxon>
        <taxon>Pentapetalae</taxon>
        <taxon>rosids</taxon>
        <taxon>malvids</taxon>
        <taxon>Malvales</taxon>
        <taxon>Malvaceae</taxon>
        <taxon>Malvoideae</taxon>
        <taxon>Hibiscus</taxon>
    </lineage>
</organism>